<reference evidence="1 2" key="1">
    <citation type="submission" date="2015-11" db="EMBL/GenBank/DDBJ databases">
        <title>Aspergillus lentulus strain IFM 54703T.</title>
        <authorList>
            <person name="Kusuya Y."/>
            <person name="Sakai K."/>
            <person name="Kamei K."/>
            <person name="Takahashi H."/>
            <person name="Yaguchi T."/>
        </authorList>
    </citation>
    <scope>NUCLEOTIDE SEQUENCE [LARGE SCALE GENOMIC DNA]</scope>
    <source>
        <strain evidence="1 2">IFM 54703</strain>
    </source>
</reference>
<evidence type="ECO:0000313" key="2">
    <source>
        <dbReference type="Proteomes" id="UP000051487"/>
    </source>
</evidence>
<dbReference type="Proteomes" id="UP000051487">
    <property type="component" value="Unassembled WGS sequence"/>
</dbReference>
<organism evidence="1 2">
    <name type="scientific">Aspergillus lentulus</name>
    <dbReference type="NCBI Taxonomy" id="293939"/>
    <lineage>
        <taxon>Eukaryota</taxon>
        <taxon>Fungi</taxon>
        <taxon>Dikarya</taxon>
        <taxon>Ascomycota</taxon>
        <taxon>Pezizomycotina</taxon>
        <taxon>Eurotiomycetes</taxon>
        <taxon>Eurotiomycetidae</taxon>
        <taxon>Eurotiales</taxon>
        <taxon>Aspergillaceae</taxon>
        <taxon>Aspergillus</taxon>
        <taxon>Aspergillus subgen. Fumigati</taxon>
    </lineage>
</organism>
<accession>A0AAN4PE73</accession>
<protein>
    <submittedName>
        <fullName evidence="1">Uncharacterized protein</fullName>
    </submittedName>
</protein>
<gene>
    <name evidence="1" type="ORF">ALT_2376</name>
</gene>
<proteinExistence type="predicted"/>
<dbReference type="AlphaFoldDB" id="A0AAN4PE73"/>
<dbReference type="EMBL" id="BCLY01000004">
    <property type="protein sequence ID" value="GAQ05055.1"/>
    <property type="molecule type" value="Genomic_DNA"/>
</dbReference>
<comment type="caution">
    <text evidence="1">The sequence shown here is derived from an EMBL/GenBank/DDBJ whole genome shotgun (WGS) entry which is preliminary data.</text>
</comment>
<evidence type="ECO:0000313" key="1">
    <source>
        <dbReference type="EMBL" id="GAQ05055.1"/>
    </source>
</evidence>
<name>A0AAN4PE73_ASPLE</name>
<sequence>MQPMRSRSEPDNDKDNESDVLDDFLEATVISPSSWWRKKSTWHIGRDDRLEMPSSLERLLDDYNLALIVESPNAKLIRPRLDAILIQILSVVKEARQKSGNGRFGISAILDAVFWGSRHRLCIAHDFQGCSYIVGCTVHYALWYGSRQDLETNFVVVRSDMLMEDECWMPLAAMSIIHYARKKAGRNAEIYGVCTDSYKWTFLHLNSKSQYSSLHLDWTKGQQEEIISQIGKIIKQAIEIAISEAQMNRRKMTVSQMTGCVVLEEQPKDGSTGDKTSALTSHLRLRIHYPVLTPTFANSIYYRTSPSYSTDMDYFERLRIQIDKSSAQGSAMRGKADIAEVPVVSRTVAQQGKRPATSENNDLPHITIADIQPQDVRRFLRLQPDPDPSSCWQLTAQDKIQGPEYLGSILSGYWRAAGRDSENKVLLRARLETILVAVLASKKRESASAYGSLHLQFEKNLSLPWSYQNKGYVLEGTTDYSIWYGDQKRETNLLFFCASRRGNIGRYQALSSMAILHHARERAGRNDTTVYGIVTDTDEWRFLCIDKESRYSGCIMSWDKGQQGDIISTIYKILNHAAALAQALEAPSLTEYRSVEDSSGLEWSD</sequence>